<organism evidence="2 3">
    <name type="scientific">Silurus asotus</name>
    <name type="common">Amur catfish</name>
    <name type="synonym">Parasilurus asotus</name>
    <dbReference type="NCBI Taxonomy" id="30991"/>
    <lineage>
        <taxon>Eukaryota</taxon>
        <taxon>Metazoa</taxon>
        <taxon>Chordata</taxon>
        <taxon>Craniata</taxon>
        <taxon>Vertebrata</taxon>
        <taxon>Euteleostomi</taxon>
        <taxon>Actinopterygii</taxon>
        <taxon>Neopterygii</taxon>
        <taxon>Teleostei</taxon>
        <taxon>Ostariophysi</taxon>
        <taxon>Siluriformes</taxon>
        <taxon>Siluridae</taxon>
        <taxon>Silurus</taxon>
    </lineage>
</organism>
<dbReference type="PANTHER" id="PTHR45784:SF3">
    <property type="entry name" value="C-TYPE LECTIN DOMAIN FAMILY 4 MEMBER K-LIKE-RELATED"/>
    <property type="match status" value="1"/>
</dbReference>
<evidence type="ECO:0000313" key="3">
    <source>
        <dbReference type="Proteomes" id="UP001205998"/>
    </source>
</evidence>
<gene>
    <name evidence="2" type="ORF">C0J50_12186</name>
</gene>
<feature type="domain" description="C-type lectin" evidence="1">
    <location>
        <begin position="1"/>
        <end position="79"/>
    </location>
</feature>
<sequence length="144" mass="16617">ITLKKETATLAWIGLKSESVGEWKWSLANQTFYKGGDTYRNWSSGEPDNQGGNERCAVIAKNGFWFDRRCDIMLPCVCYDGKNTIFLFNKITKRTWYEAQTYCREKYTDLASVRNQAGNELIRNLTQSSVNDSAWIGLFNDSWK</sequence>
<dbReference type="PROSITE" id="PS50041">
    <property type="entry name" value="C_TYPE_LECTIN_2"/>
    <property type="match status" value="2"/>
</dbReference>
<evidence type="ECO:0000313" key="2">
    <source>
        <dbReference type="EMBL" id="KAI5609322.1"/>
    </source>
</evidence>
<protein>
    <submittedName>
        <fullName evidence="2">Secretory phospholipase A2 receptor-like isoform X1</fullName>
    </submittedName>
</protein>
<feature type="non-terminal residue" evidence="2">
    <location>
        <position position="1"/>
    </location>
</feature>
<comment type="caution">
    <text evidence="2">The sequence shown here is derived from an EMBL/GenBank/DDBJ whole genome shotgun (WGS) entry which is preliminary data.</text>
</comment>
<dbReference type="Gene3D" id="3.10.100.10">
    <property type="entry name" value="Mannose-Binding Protein A, subunit A"/>
    <property type="match status" value="2"/>
</dbReference>
<feature type="non-terminal residue" evidence="2">
    <location>
        <position position="144"/>
    </location>
</feature>
<dbReference type="EMBL" id="MU579824">
    <property type="protein sequence ID" value="KAI5609322.1"/>
    <property type="molecule type" value="Genomic_DNA"/>
</dbReference>
<dbReference type="InterPro" id="IPR016187">
    <property type="entry name" value="CTDL_fold"/>
</dbReference>
<feature type="domain" description="C-type lectin" evidence="1">
    <location>
        <begin position="86"/>
        <end position="144"/>
    </location>
</feature>
<dbReference type="PANTHER" id="PTHR45784">
    <property type="entry name" value="C-TYPE LECTIN DOMAIN FAMILY 20 MEMBER A-RELATED"/>
    <property type="match status" value="1"/>
</dbReference>
<reference evidence="2" key="1">
    <citation type="submission" date="2018-07" db="EMBL/GenBank/DDBJ databases">
        <title>Comparative genomics of catfishes provides insights into carnivory and benthic adaptation.</title>
        <authorList>
            <person name="Zhang Y."/>
            <person name="Wang D."/>
            <person name="Peng Z."/>
            <person name="Zheng S."/>
            <person name="Shao F."/>
            <person name="Tao W."/>
        </authorList>
    </citation>
    <scope>NUCLEOTIDE SEQUENCE</scope>
    <source>
        <strain evidence="2">Chongqing</strain>
    </source>
</reference>
<accession>A0AAD5A541</accession>
<dbReference type="InterPro" id="IPR016186">
    <property type="entry name" value="C-type_lectin-like/link_sf"/>
</dbReference>
<dbReference type="Proteomes" id="UP001205998">
    <property type="component" value="Unassembled WGS sequence"/>
</dbReference>
<dbReference type="Pfam" id="PF00059">
    <property type="entry name" value="Lectin_C"/>
    <property type="match status" value="2"/>
</dbReference>
<dbReference type="InterPro" id="IPR001304">
    <property type="entry name" value="C-type_lectin-like"/>
</dbReference>
<name>A0AAD5A541_SILAS</name>
<dbReference type="SUPFAM" id="SSF56436">
    <property type="entry name" value="C-type lectin-like"/>
    <property type="match status" value="2"/>
</dbReference>
<keyword evidence="3" id="KW-1185">Reference proteome</keyword>
<proteinExistence type="predicted"/>
<keyword evidence="2" id="KW-0675">Receptor</keyword>
<dbReference type="AlphaFoldDB" id="A0AAD5A541"/>
<evidence type="ECO:0000259" key="1">
    <source>
        <dbReference type="PROSITE" id="PS50041"/>
    </source>
</evidence>